<feature type="compositionally biased region" description="Basic and acidic residues" evidence="1">
    <location>
        <begin position="29"/>
        <end position="40"/>
    </location>
</feature>
<sequence>MSKHRFSPVTPNISALQRQRLIRDIIETRKEKLTPPEKTSEPPPLEVFLSGRKNQRNKLQQQKPSSL</sequence>
<dbReference type="AlphaFoldDB" id="A0AAP6B020"/>
<evidence type="ECO:0000313" key="3">
    <source>
        <dbReference type="Proteomes" id="UP001271591"/>
    </source>
</evidence>
<feature type="region of interest" description="Disordered" evidence="1">
    <location>
        <begin position="29"/>
        <end position="67"/>
    </location>
</feature>
<name>A0AAP6B020_ECOLX</name>
<proteinExistence type="predicted"/>
<dbReference type="EMBL" id="JAWPMK010000001">
    <property type="protein sequence ID" value="MDW9351188.1"/>
    <property type="molecule type" value="Genomic_DNA"/>
</dbReference>
<feature type="compositionally biased region" description="Low complexity" evidence="1">
    <location>
        <begin position="57"/>
        <end position="67"/>
    </location>
</feature>
<dbReference type="Proteomes" id="UP001271591">
    <property type="component" value="Unassembled WGS sequence"/>
</dbReference>
<organism evidence="2 3">
    <name type="scientific">Escherichia coli</name>
    <dbReference type="NCBI Taxonomy" id="562"/>
    <lineage>
        <taxon>Bacteria</taxon>
        <taxon>Pseudomonadati</taxon>
        <taxon>Pseudomonadota</taxon>
        <taxon>Gammaproteobacteria</taxon>
        <taxon>Enterobacterales</taxon>
        <taxon>Enterobacteriaceae</taxon>
        <taxon>Escherichia</taxon>
    </lineage>
</organism>
<accession>A0AAP6B020</accession>
<protein>
    <submittedName>
        <fullName evidence="2">Uncharacterized protein</fullName>
    </submittedName>
</protein>
<gene>
    <name evidence="2" type="ORF">R8G00_16615</name>
</gene>
<dbReference type="RefSeq" id="WP_024196217.1">
    <property type="nucleotide sequence ID" value="NZ_JAWPMK010000001.1"/>
</dbReference>
<evidence type="ECO:0000256" key="1">
    <source>
        <dbReference type="SAM" id="MobiDB-lite"/>
    </source>
</evidence>
<evidence type="ECO:0000313" key="2">
    <source>
        <dbReference type="EMBL" id="MDW9351188.1"/>
    </source>
</evidence>
<comment type="caution">
    <text evidence="2">The sequence shown here is derived from an EMBL/GenBank/DDBJ whole genome shotgun (WGS) entry which is preliminary data.</text>
</comment>
<reference evidence="2" key="1">
    <citation type="submission" date="2023-10" db="EMBL/GenBank/DDBJ databases">
        <title>Draft Genome Sequence of a Shiga toxin-producing Escherichia coli strain from deer meat showing an IS-element integration in the B-subunit of the Shiga toxin Stx2b gene.</title>
        <authorList>
            <person name="Projahn M."/>
            <person name="Borowiak M."/>
        </authorList>
    </citation>
    <scope>NUCLEOTIDE SEQUENCE</scope>
    <source>
        <strain evidence="2">BfR-EC-18960</strain>
    </source>
</reference>